<dbReference type="InterPro" id="IPR050660">
    <property type="entry name" value="NEK_Ser/Thr_kinase"/>
</dbReference>
<evidence type="ECO:0000313" key="12">
    <source>
        <dbReference type="Proteomes" id="UP000238350"/>
    </source>
</evidence>
<dbReference type="InterPro" id="IPR000719">
    <property type="entry name" value="Prot_kinase_dom"/>
</dbReference>
<dbReference type="GO" id="GO:0005524">
    <property type="term" value="F:ATP binding"/>
    <property type="evidence" value="ECO:0007669"/>
    <property type="project" value="UniProtKB-UniRule"/>
</dbReference>
<dbReference type="RefSeq" id="XP_024664100.1">
    <property type="nucleotide sequence ID" value="XM_024808332.1"/>
</dbReference>
<feature type="domain" description="Protein kinase" evidence="10">
    <location>
        <begin position="73"/>
        <end position="332"/>
    </location>
</feature>
<evidence type="ECO:0000313" key="11">
    <source>
        <dbReference type="EMBL" id="PRT54154.1"/>
    </source>
</evidence>
<dbReference type="AlphaFoldDB" id="A0A2T0FGP3"/>
<dbReference type="EMBL" id="NDIQ01000001">
    <property type="protein sequence ID" value="PRT54154.1"/>
    <property type="molecule type" value="Genomic_DNA"/>
</dbReference>
<reference evidence="11 12" key="1">
    <citation type="submission" date="2017-04" db="EMBL/GenBank/DDBJ databases">
        <title>Genome sequencing of [Candida] sorbophila.</title>
        <authorList>
            <person name="Ahn J.O."/>
        </authorList>
    </citation>
    <scope>NUCLEOTIDE SEQUENCE [LARGE SCALE GENOMIC DNA]</scope>
    <source>
        <strain evidence="11 12">DS02</strain>
    </source>
</reference>
<feature type="region of interest" description="Disordered" evidence="9">
    <location>
        <begin position="1"/>
        <end position="47"/>
    </location>
</feature>
<keyword evidence="12" id="KW-1185">Reference proteome</keyword>
<dbReference type="PROSITE" id="PS00108">
    <property type="entry name" value="PROTEIN_KINASE_ST"/>
    <property type="match status" value="1"/>
</dbReference>
<dbReference type="EC" id="2.7.11.1" evidence="2"/>
<dbReference type="PANTHER" id="PTHR43671">
    <property type="entry name" value="SERINE/THREONINE-PROTEIN KINASE NEK"/>
    <property type="match status" value="1"/>
</dbReference>
<dbReference type="InterPro" id="IPR017441">
    <property type="entry name" value="Protein_kinase_ATP_BS"/>
</dbReference>
<evidence type="ECO:0000256" key="1">
    <source>
        <dbReference type="ARBA" id="ARBA00010886"/>
    </source>
</evidence>
<keyword evidence="4 7" id="KW-0547">Nucleotide-binding</keyword>
<dbReference type="Gene3D" id="1.10.510.10">
    <property type="entry name" value="Transferase(Phosphotransferase) domain 1"/>
    <property type="match status" value="1"/>
</dbReference>
<evidence type="ECO:0000256" key="2">
    <source>
        <dbReference type="ARBA" id="ARBA00012513"/>
    </source>
</evidence>
<evidence type="ECO:0000256" key="8">
    <source>
        <dbReference type="RuleBase" id="RU000304"/>
    </source>
</evidence>
<dbReference type="OrthoDB" id="1668230at2759"/>
<dbReference type="GO" id="GO:0004674">
    <property type="term" value="F:protein serine/threonine kinase activity"/>
    <property type="evidence" value="ECO:0007669"/>
    <property type="project" value="UniProtKB-KW"/>
</dbReference>
<dbReference type="SUPFAM" id="SSF56112">
    <property type="entry name" value="Protein kinase-like (PK-like)"/>
    <property type="match status" value="1"/>
</dbReference>
<dbReference type="PANTHER" id="PTHR43671:SF13">
    <property type="entry name" value="SERINE_THREONINE-PROTEIN KINASE NEK2"/>
    <property type="match status" value="1"/>
</dbReference>
<evidence type="ECO:0000256" key="7">
    <source>
        <dbReference type="PROSITE-ProRule" id="PRU10141"/>
    </source>
</evidence>
<dbReference type="InterPro" id="IPR008271">
    <property type="entry name" value="Ser/Thr_kinase_AS"/>
</dbReference>
<dbReference type="Gene3D" id="3.30.200.20">
    <property type="entry name" value="Phosphorylase Kinase, domain 1"/>
    <property type="match status" value="1"/>
</dbReference>
<feature type="compositionally biased region" description="Low complexity" evidence="9">
    <location>
        <begin position="29"/>
        <end position="40"/>
    </location>
</feature>
<protein>
    <recommendedName>
        <fullName evidence="2">non-specific serine/threonine protein kinase</fullName>
        <ecNumber evidence="2">2.7.11.1</ecNumber>
    </recommendedName>
</protein>
<dbReference type="Proteomes" id="UP000238350">
    <property type="component" value="Unassembled WGS sequence"/>
</dbReference>
<sequence length="332" mass="36222">MPPDRVELTPVSTKLKDSNGQTVPELDDSPSSPMCSPDSPALSQTGWTSTSWPAAQLFVPKQGANASIDVGLHLTTEVLGRGSFSKVIKARGLHGVYAVKLLRKGMPGDLEDEARILQKLNDPGNPNVIRLLGRWNGGLVFPIYEGTLTSAVAEFSAQWAQKQTDLSFTFEDLNGPLCGRQRWHDWAKQLASGLAYVHSKHMVHGDLKPNNICYSPGRDRLVLTDFSTTVDDDAAFSLIYASPSLRAGQTPSPDSDMYALGVVLLFCATGTEPYGEAKNTQQRLLWMDKLVPQDSYSPEMCRHFANELPMLNELLSLTPVSATKFAADVANS</sequence>
<dbReference type="SMART" id="SM00220">
    <property type="entry name" value="S_TKc"/>
    <property type="match status" value="1"/>
</dbReference>
<gene>
    <name evidence="11" type="ORF">B9G98_01774</name>
</gene>
<keyword evidence="8" id="KW-0723">Serine/threonine-protein kinase</keyword>
<keyword evidence="3" id="KW-0808">Transferase</keyword>
<evidence type="ECO:0000256" key="9">
    <source>
        <dbReference type="SAM" id="MobiDB-lite"/>
    </source>
</evidence>
<evidence type="ECO:0000256" key="4">
    <source>
        <dbReference type="ARBA" id="ARBA00022741"/>
    </source>
</evidence>
<evidence type="ECO:0000256" key="6">
    <source>
        <dbReference type="ARBA" id="ARBA00022840"/>
    </source>
</evidence>
<name>A0A2T0FGP3_9ASCO</name>
<comment type="similarity">
    <text evidence="1">Belongs to the protein kinase superfamily. NEK Ser/Thr protein kinase family. NIMA subfamily.</text>
</comment>
<dbReference type="PROSITE" id="PS50011">
    <property type="entry name" value="PROTEIN_KINASE_DOM"/>
    <property type="match status" value="1"/>
</dbReference>
<evidence type="ECO:0000256" key="5">
    <source>
        <dbReference type="ARBA" id="ARBA00022777"/>
    </source>
</evidence>
<evidence type="ECO:0000259" key="10">
    <source>
        <dbReference type="PROSITE" id="PS50011"/>
    </source>
</evidence>
<comment type="caution">
    <text evidence="11">The sequence shown here is derived from an EMBL/GenBank/DDBJ whole genome shotgun (WGS) entry which is preliminary data.</text>
</comment>
<dbReference type="InterPro" id="IPR011009">
    <property type="entry name" value="Kinase-like_dom_sf"/>
</dbReference>
<evidence type="ECO:0000256" key="3">
    <source>
        <dbReference type="ARBA" id="ARBA00022679"/>
    </source>
</evidence>
<dbReference type="PROSITE" id="PS00107">
    <property type="entry name" value="PROTEIN_KINASE_ATP"/>
    <property type="match status" value="1"/>
</dbReference>
<dbReference type="GeneID" id="36515523"/>
<keyword evidence="6 7" id="KW-0067">ATP-binding</keyword>
<proteinExistence type="inferred from homology"/>
<accession>A0A2T0FGP3</accession>
<organism evidence="11 12">
    <name type="scientific">Wickerhamiella sorbophila</name>
    <dbReference type="NCBI Taxonomy" id="45607"/>
    <lineage>
        <taxon>Eukaryota</taxon>
        <taxon>Fungi</taxon>
        <taxon>Dikarya</taxon>
        <taxon>Ascomycota</taxon>
        <taxon>Saccharomycotina</taxon>
        <taxon>Dipodascomycetes</taxon>
        <taxon>Dipodascales</taxon>
        <taxon>Trichomonascaceae</taxon>
        <taxon>Wickerhamiella</taxon>
    </lineage>
</organism>
<dbReference type="Pfam" id="PF00069">
    <property type="entry name" value="Pkinase"/>
    <property type="match status" value="1"/>
</dbReference>
<keyword evidence="5 11" id="KW-0418">Kinase</keyword>
<feature type="binding site" evidence="7">
    <location>
        <position position="100"/>
    </location>
    <ligand>
        <name>ATP</name>
        <dbReference type="ChEBI" id="CHEBI:30616"/>
    </ligand>
</feature>
<dbReference type="STRING" id="45607.A0A2T0FGP3"/>